<dbReference type="Gene3D" id="1.10.3720.10">
    <property type="entry name" value="MetI-like"/>
    <property type="match status" value="1"/>
</dbReference>
<proteinExistence type="predicted"/>
<organism evidence="8 9">
    <name type="scientific">Kibdelosporangium lantanae</name>
    <dbReference type="NCBI Taxonomy" id="1497396"/>
    <lineage>
        <taxon>Bacteria</taxon>
        <taxon>Bacillati</taxon>
        <taxon>Actinomycetota</taxon>
        <taxon>Actinomycetes</taxon>
        <taxon>Pseudonocardiales</taxon>
        <taxon>Pseudonocardiaceae</taxon>
        <taxon>Kibdelosporangium</taxon>
    </lineage>
</organism>
<evidence type="ECO:0000313" key="9">
    <source>
        <dbReference type="Proteomes" id="UP001597045"/>
    </source>
</evidence>
<comment type="caution">
    <text evidence="8">The sequence shown here is derived from an EMBL/GenBank/DDBJ whole genome shotgun (WGS) entry which is preliminary data.</text>
</comment>
<dbReference type="Proteomes" id="UP001597045">
    <property type="component" value="Unassembled WGS sequence"/>
</dbReference>
<feature type="transmembrane region" description="Helical" evidence="7">
    <location>
        <begin position="90"/>
        <end position="116"/>
    </location>
</feature>
<keyword evidence="6 7" id="KW-0472">Membrane</keyword>
<comment type="subcellular location">
    <subcellularLocation>
        <location evidence="1">Cell membrane</location>
        <topology evidence="1">Multi-pass membrane protein</topology>
    </subcellularLocation>
</comment>
<evidence type="ECO:0000256" key="2">
    <source>
        <dbReference type="ARBA" id="ARBA00022448"/>
    </source>
</evidence>
<feature type="non-terminal residue" evidence="8">
    <location>
        <position position="119"/>
    </location>
</feature>
<feature type="transmembrane region" description="Helical" evidence="7">
    <location>
        <begin position="33"/>
        <end position="54"/>
    </location>
</feature>
<evidence type="ECO:0000256" key="1">
    <source>
        <dbReference type="ARBA" id="ARBA00004651"/>
    </source>
</evidence>
<dbReference type="SUPFAM" id="SSF161098">
    <property type="entry name" value="MetI-like"/>
    <property type="match status" value="1"/>
</dbReference>
<protein>
    <submittedName>
        <fullName evidence="8">Carbohydrate ABC transporter permease</fullName>
    </submittedName>
</protein>
<reference evidence="9" key="1">
    <citation type="journal article" date="2019" name="Int. J. Syst. Evol. Microbiol.">
        <title>The Global Catalogue of Microorganisms (GCM) 10K type strain sequencing project: providing services to taxonomists for standard genome sequencing and annotation.</title>
        <authorList>
            <consortium name="The Broad Institute Genomics Platform"/>
            <consortium name="The Broad Institute Genome Sequencing Center for Infectious Disease"/>
            <person name="Wu L."/>
            <person name="Ma J."/>
        </authorList>
    </citation>
    <scope>NUCLEOTIDE SEQUENCE [LARGE SCALE GENOMIC DNA]</scope>
    <source>
        <strain evidence="9">JCM 31486</strain>
    </source>
</reference>
<evidence type="ECO:0000256" key="3">
    <source>
        <dbReference type="ARBA" id="ARBA00022475"/>
    </source>
</evidence>
<keyword evidence="4 7" id="KW-0812">Transmembrane</keyword>
<sequence length="119" mass="12539">MAATDVGGPVTAPAETALHRAGREGGVGEPRRVGYLYVLPALLVYGLFLLFPLLHSGWLSLFDWDGLSLGMFTGLSNYARLFGEEGAGAAFGHVAVLLIFFAVLPVSIGLVLATALHRV</sequence>
<accession>A0ABW3ME88</accession>
<evidence type="ECO:0000256" key="7">
    <source>
        <dbReference type="SAM" id="Phobius"/>
    </source>
</evidence>
<gene>
    <name evidence="8" type="ORF">ACFQ1S_26880</name>
</gene>
<dbReference type="EMBL" id="JBHTIS010001858">
    <property type="protein sequence ID" value="MFD1048902.1"/>
    <property type="molecule type" value="Genomic_DNA"/>
</dbReference>
<dbReference type="PANTHER" id="PTHR43227:SF8">
    <property type="entry name" value="DIACETYLCHITOBIOSE UPTAKE SYSTEM PERMEASE PROTEIN DASB"/>
    <property type="match status" value="1"/>
</dbReference>
<dbReference type="InterPro" id="IPR050809">
    <property type="entry name" value="UgpAE/MalFG_permease"/>
</dbReference>
<evidence type="ECO:0000256" key="6">
    <source>
        <dbReference type="ARBA" id="ARBA00023136"/>
    </source>
</evidence>
<keyword evidence="9" id="KW-1185">Reference proteome</keyword>
<evidence type="ECO:0000256" key="4">
    <source>
        <dbReference type="ARBA" id="ARBA00022692"/>
    </source>
</evidence>
<keyword evidence="5 7" id="KW-1133">Transmembrane helix</keyword>
<dbReference type="InterPro" id="IPR035906">
    <property type="entry name" value="MetI-like_sf"/>
</dbReference>
<evidence type="ECO:0000256" key="5">
    <source>
        <dbReference type="ARBA" id="ARBA00022989"/>
    </source>
</evidence>
<keyword evidence="2" id="KW-0813">Transport</keyword>
<evidence type="ECO:0000313" key="8">
    <source>
        <dbReference type="EMBL" id="MFD1048902.1"/>
    </source>
</evidence>
<dbReference type="PANTHER" id="PTHR43227">
    <property type="entry name" value="BLL4140 PROTEIN"/>
    <property type="match status" value="1"/>
</dbReference>
<keyword evidence="3" id="KW-1003">Cell membrane</keyword>
<name>A0ABW3ME88_9PSEU</name>